<proteinExistence type="predicted"/>
<keyword evidence="1" id="KW-0472">Membrane</keyword>
<feature type="transmembrane region" description="Helical" evidence="1">
    <location>
        <begin position="12"/>
        <end position="31"/>
    </location>
</feature>
<protein>
    <submittedName>
        <fullName evidence="2">Uncharacterized protein</fullName>
    </submittedName>
</protein>
<keyword evidence="1" id="KW-1133">Transmembrane helix</keyword>
<reference evidence="2" key="1">
    <citation type="submission" date="2018-02" db="EMBL/GenBank/DDBJ databases">
        <title>Rhizophora mucronata_Transcriptome.</title>
        <authorList>
            <person name="Meera S.P."/>
            <person name="Sreeshan A."/>
            <person name="Augustine A."/>
        </authorList>
    </citation>
    <scope>NUCLEOTIDE SEQUENCE</scope>
    <source>
        <tissue evidence="2">Leaf</tissue>
    </source>
</reference>
<keyword evidence="1" id="KW-0812">Transmembrane</keyword>
<accession>A0A2P2Q6R9</accession>
<dbReference type="AlphaFoldDB" id="A0A2P2Q6R9"/>
<organism evidence="2">
    <name type="scientific">Rhizophora mucronata</name>
    <name type="common">Asiatic mangrove</name>
    <dbReference type="NCBI Taxonomy" id="61149"/>
    <lineage>
        <taxon>Eukaryota</taxon>
        <taxon>Viridiplantae</taxon>
        <taxon>Streptophyta</taxon>
        <taxon>Embryophyta</taxon>
        <taxon>Tracheophyta</taxon>
        <taxon>Spermatophyta</taxon>
        <taxon>Magnoliopsida</taxon>
        <taxon>eudicotyledons</taxon>
        <taxon>Gunneridae</taxon>
        <taxon>Pentapetalae</taxon>
        <taxon>rosids</taxon>
        <taxon>fabids</taxon>
        <taxon>Malpighiales</taxon>
        <taxon>Rhizophoraceae</taxon>
        <taxon>Rhizophora</taxon>
    </lineage>
</organism>
<sequence length="34" mass="3941">MRFKFNKYCPIFFVRKISAAATLLFCLNVAVNIT</sequence>
<evidence type="ECO:0000313" key="2">
    <source>
        <dbReference type="EMBL" id="MBX62683.1"/>
    </source>
</evidence>
<evidence type="ECO:0000256" key="1">
    <source>
        <dbReference type="SAM" id="Phobius"/>
    </source>
</evidence>
<dbReference type="EMBL" id="GGEC01082199">
    <property type="protein sequence ID" value="MBX62683.1"/>
    <property type="molecule type" value="Transcribed_RNA"/>
</dbReference>
<name>A0A2P2Q6R9_RHIMU</name>